<keyword evidence="3" id="KW-1185">Reference proteome</keyword>
<accession>A0A4Z1H335</accession>
<evidence type="ECO:0000313" key="3">
    <source>
        <dbReference type="Proteomes" id="UP000297814"/>
    </source>
</evidence>
<reference evidence="2 3" key="1">
    <citation type="submission" date="2017-12" db="EMBL/GenBank/DDBJ databases">
        <title>Comparative genomics of Botrytis spp.</title>
        <authorList>
            <person name="Valero-Jimenez C.A."/>
            <person name="Tapia P."/>
            <person name="Veloso J."/>
            <person name="Silva-Moreno E."/>
            <person name="Staats M."/>
            <person name="Valdes J.H."/>
            <person name="Van Kan J.A.L."/>
        </authorList>
    </citation>
    <scope>NUCLEOTIDE SEQUENCE [LARGE SCALE GENOMIC DNA]</scope>
    <source>
        <strain evidence="2 3">Bh0001</strain>
    </source>
</reference>
<dbReference type="AlphaFoldDB" id="A0A4Z1H335"/>
<dbReference type="EMBL" id="PQXK01000049">
    <property type="protein sequence ID" value="TGO39713.1"/>
    <property type="molecule type" value="Genomic_DNA"/>
</dbReference>
<keyword evidence="1" id="KW-0472">Membrane</keyword>
<keyword evidence="1" id="KW-0812">Transmembrane</keyword>
<evidence type="ECO:0000313" key="2">
    <source>
        <dbReference type="EMBL" id="TGO39713.1"/>
    </source>
</evidence>
<protein>
    <submittedName>
        <fullName evidence="2">Uncharacterized protein</fullName>
    </submittedName>
</protein>
<organism evidence="2 3">
    <name type="scientific">Botrytis hyacinthi</name>
    <dbReference type="NCBI Taxonomy" id="278943"/>
    <lineage>
        <taxon>Eukaryota</taxon>
        <taxon>Fungi</taxon>
        <taxon>Dikarya</taxon>
        <taxon>Ascomycota</taxon>
        <taxon>Pezizomycotina</taxon>
        <taxon>Leotiomycetes</taxon>
        <taxon>Helotiales</taxon>
        <taxon>Sclerotiniaceae</taxon>
        <taxon>Botrytis</taxon>
    </lineage>
</organism>
<name>A0A4Z1H335_9HELO</name>
<feature type="transmembrane region" description="Helical" evidence="1">
    <location>
        <begin position="72"/>
        <end position="90"/>
    </location>
</feature>
<feature type="transmembrane region" description="Helical" evidence="1">
    <location>
        <begin position="102"/>
        <end position="122"/>
    </location>
</feature>
<proteinExistence type="predicted"/>
<dbReference type="Proteomes" id="UP000297814">
    <property type="component" value="Unassembled WGS sequence"/>
</dbReference>
<gene>
    <name evidence="2" type="ORF">BHYA_0049g00490</name>
</gene>
<keyword evidence="1" id="KW-1133">Transmembrane helix</keyword>
<comment type="caution">
    <text evidence="2">The sequence shown here is derived from an EMBL/GenBank/DDBJ whole genome shotgun (WGS) entry which is preliminary data.</text>
</comment>
<sequence length="123" mass="13652">MVILLSHGTSADFHRTLRPPRGNRRLDSEVDDSAATAVAPNELTVDVVTAYVAMTSVEAAAEKNVFKSKVHSIQALFCILVDFLVYRGTVIADHFTAQGNMAVLETIWFGVFALLMLMMWFLF</sequence>
<evidence type="ECO:0000256" key="1">
    <source>
        <dbReference type="SAM" id="Phobius"/>
    </source>
</evidence>